<evidence type="ECO:0000256" key="3">
    <source>
        <dbReference type="ARBA" id="ARBA00022741"/>
    </source>
</evidence>
<dbReference type="InterPro" id="IPR027417">
    <property type="entry name" value="P-loop_NTPase"/>
</dbReference>
<comment type="subunit">
    <text evidence="7">The complex is composed of two ATP-binding proteins (PotA), two transmembrane proteins (PotB and PotC) and a solute-binding protein (PotD).</text>
</comment>
<dbReference type="CDD" id="cd03300">
    <property type="entry name" value="ABC_PotA_N"/>
    <property type="match status" value="1"/>
</dbReference>
<dbReference type="GO" id="GO:0043190">
    <property type="term" value="C:ATP-binding cassette (ABC) transporter complex"/>
    <property type="evidence" value="ECO:0007669"/>
    <property type="project" value="InterPro"/>
</dbReference>
<evidence type="ECO:0000313" key="9">
    <source>
        <dbReference type="EMBL" id="ACB77071.1"/>
    </source>
</evidence>
<dbReference type="SMART" id="SM00382">
    <property type="entry name" value="AAA"/>
    <property type="match status" value="1"/>
</dbReference>
<dbReference type="EC" id="7.6.2.11" evidence="7"/>
<evidence type="ECO:0000256" key="7">
    <source>
        <dbReference type="RuleBase" id="RU364083"/>
    </source>
</evidence>
<organism evidence="9 10">
    <name type="scientific">Opitutus terrae (strain DSM 11246 / JCM 15787 / PB90-1)</name>
    <dbReference type="NCBI Taxonomy" id="452637"/>
    <lineage>
        <taxon>Bacteria</taxon>
        <taxon>Pseudomonadati</taxon>
        <taxon>Verrucomicrobiota</taxon>
        <taxon>Opitutia</taxon>
        <taxon>Opitutales</taxon>
        <taxon>Opitutaceae</taxon>
        <taxon>Opitutus</taxon>
    </lineage>
</organism>
<name>B1ZYH3_OPITP</name>
<feature type="domain" description="ABC transporter" evidence="8">
    <location>
        <begin position="5"/>
        <end position="235"/>
    </location>
</feature>
<gene>
    <name evidence="7" type="primary">potA</name>
    <name evidence="9" type="ordered locus">Oter_3796</name>
</gene>
<accession>B1ZYH3</accession>
<dbReference type="FunFam" id="3.40.50.300:FF:000133">
    <property type="entry name" value="Spermidine/putrescine import ATP-binding protein PotA"/>
    <property type="match status" value="1"/>
</dbReference>
<dbReference type="InterPro" id="IPR008995">
    <property type="entry name" value="Mo/tungstate-bd_C_term_dom"/>
</dbReference>
<evidence type="ECO:0000313" key="10">
    <source>
        <dbReference type="Proteomes" id="UP000007013"/>
    </source>
</evidence>
<evidence type="ECO:0000256" key="2">
    <source>
        <dbReference type="ARBA" id="ARBA00022475"/>
    </source>
</evidence>
<dbReference type="EMBL" id="CP001032">
    <property type="protein sequence ID" value="ACB77071.1"/>
    <property type="molecule type" value="Genomic_DNA"/>
</dbReference>
<dbReference type="PROSITE" id="PS50893">
    <property type="entry name" value="ABC_TRANSPORTER_2"/>
    <property type="match status" value="1"/>
</dbReference>
<keyword evidence="10" id="KW-1185">Reference proteome</keyword>
<keyword evidence="1 7" id="KW-0813">Transport</keyword>
<dbReference type="InterPro" id="IPR050093">
    <property type="entry name" value="ABC_SmlMolc_Importer"/>
</dbReference>
<dbReference type="eggNOG" id="COG3842">
    <property type="taxonomic scope" value="Bacteria"/>
</dbReference>
<dbReference type="InterPro" id="IPR013611">
    <property type="entry name" value="Transp-assoc_OB_typ2"/>
</dbReference>
<keyword evidence="2 7" id="KW-1003">Cell membrane</keyword>
<dbReference type="PANTHER" id="PTHR42781">
    <property type="entry name" value="SPERMIDINE/PUTRESCINE IMPORT ATP-BINDING PROTEIN POTA"/>
    <property type="match status" value="1"/>
</dbReference>
<reference evidence="9 10" key="1">
    <citation type="journal article" date="2011" name="J. Bacteriol.">
        <title>Genome sequence of the verrucomicrobium Opitutus terrae PB90-1, an abundant inhabitant of rice paddy soil ecosystems.</title>
        <authorList>
            <person name="van Passel M.W."/>
            <person name="Kant R."/>
            <person name="Palva A."/>
            <person name="Copeland A."/>
            <person name="Lucas S."/>
            <person name="Lapidus A."/>
            <person name="Glavina del Rio T."/>
            <person name="Pitluck S."/>
            <person name="Goltsman E."/>
            <person name="Clum A."/>
            <person name="Sun H."/>
            <person name="Schmutz J."/>
            <person name="Larimer F.W."/>
            <person name="Land M.L."/>
            <person name="Hauser L."/>
            <person name="Kyrpides N."/>
            <person name="Mikhailova N."/>
            <person name="Richardson P.P."/>
            <person name="Janssen P.H."/>
            <person name="de Vos W.M."/>
            <person name="Smidt H."/>
        </authorList>
    </citation>
    <scope>NUCLEOTIDE SEQUENCE [LARGE SCALE GENOMIC DNA]</scope>
    <source>
        <strain evidence="10">DSM 11246 / JCM 15787 / PB90-1</strain>
    </source>
</reference>
<keyword evidence="3 7" id="KW-0547">Nucleotide-binding</keyword>
<evidence type="ECO:0000256" key="1">
    <source>
        <dbReference type="ARBA" id="ARBA00022448"/>
    </source>
</evidence>
<dbReference type="Gene3D" id="2.40.50.100">
    <property type="match status" value="1"/>
</dbReference>
<dbReference type="InterPro" id="IPR003439">
    <property type="entry name" value="ABC_transporter-like_ATP-bd"/>
</dbReference>
<dbReference type="GO" id="GO:0015594">
    <property type="term" value="F:ABC-type putrescine transporter activity"/>
    <property type="evidence" value="ECO:0007669"/>
    <property type="project" value="InterPro"/>
</dbReference>
<dbReference type="STRING" id="452637.Oter_3796"/>
<dbReference type="GO" id="GO:0005524">
    <property type="term" value="F:ATP binding"/>
    <property type="evidence" value="ECO:0007669"/>
    <property type="project" value="UniProtKB-KW"/>
</dbReference>
<keyword evidence="5 7" id="KW-1278">Translocase</keyword>
<proteinExistence type="inferred from homology"/>
<dbReference type="OrthoDB" id="9790614at2"/>
<dbReference type="Gene3D" id="3.40.50.300">
    <property type="entry name" value="P-loop containing nucleotide triphosphate hydrolases"/>
    <property type="match status" value="1"/>
</dbReference>
<dbReference type="InterPro" id="IPR017879">
    <property type="entry name" value="PotA_ATP-bd"/>
</dbReference>
<dbReference type="SUPFAM" id="SSF52540">
    <property type="entry name" value="P-loop containing nucleoside triphosphate hydrolases"/>
    <property type="match status" value="1"/>
</dbReference>
<keyword evidence="6 7" id="KW-0472">Membrane</keyword>
<dbReference type="NCBIfam" id="TIGR01187">
    <property type="entry name" value="potA"/>
    <property type="match status" value="1"/>
</dbReference>
<evidence type="ECO:0000259" key="8">
    <source>
        <dbReference type="PROSITE" id="PS50893"/>
    </source>
</evidence>
<evidence type="ECO:0000256" key="4">
    <source>
        <dbReference type="ARBA" id="ARBA00022840"/>
    </source>
</evidence>
<dbReference type="Pfam" id="PF08402">
    <property type="entry name" value="TOBE_2"/>
    <property type="match status" value="1"/>
</dbReference>
<sequence>MNAMVELHGVTRRFGAVAAVDNVSLQIAAGEFLTLLGPSGCGKTTLLRLIAGFDTPTSGEVWIEGTDVSRLPPYRRPVNQVFQSYALFPHLTVAENVGFGLKMQRVPKAEAAERVRQTLELVSLTGLDARRPHQLSGGQKQRVALARALVCRPKVLLLDEPLSALDAKLRLTMQLELKRLQRQLGITFVFVTHDQEEALTMSDRIAVVNRGRIEQLDTAPEIYHRPATPFVADFVGQGNLLAAERVAMAGFDVRVRLAGGLEVLVPANNWPMELSRALISIRPEKVHVSRLPIAASNSFAVEVKEEVFRGATDHLVLVTDIGTRLNAVVANESELGDIFHAGDSVFCALHPDDLVVVRAE</sequence>
<comment type="function">
    <text evidence="7">Part of the ABC transporter complex PotABCD involved in spermidine/putrescine import. Responsible for energy coupling to the transport system.</text>
</comment>
<evidence type="ECO:0000256" key="6">
    <source>
        <dbReference type="ARBA" id="ARBA00023136"/>
    </source>
</evidence>
<dbReference type="InterPro" id="IPR017871">
    <property type="entry name" value="ABC_transporter-like_CS"/>
</dbReference>
<dbReference type="Proteomes" id="UP000007013">
    <property type="component" value="Chromosome"/>
</dbReference>
<dbReference type="Pfam" id="PF00005">
    <property type="entry name" value="ABC_tran"/>
    <property type="match status" value="1"/>
</dbReference>
<dbReference type="GO" id="GO:0016887">
    <property type="term" value="F:ATP hydrolysis activity"/>
    <property type="evidence" value="ECO:0007669"/>
    <property type="project" value="InterPro"/>
</dbReference>
<dbReference type="AlphaFoldDB" id="B1ZYH3"/>
<protein>
    <recommendedName>
        <fullName evidence="7">Spermidine/putrescine import ATP-binding protein PotA</fullName>
        <ecNumber evidence="7">7.6.2.11</ecNumber>
    </recommendedName>
</protein>
<dbReference type="InterPro" id="IPR005893">
    <property type="entry name" value="PotA-like"/>
</dbReference>
<dbReference type="InterPro" id="IPR003593">
    <property type="entry name" value="AAA+_ATPase"/>
</dbReference>
<comment type="similarity">
    <text evidence="7">Belongs to the ABC transporter superfamily. Spermidine/putrescine importer (TC 3.A.1.11.1) family.</text>
</comment>
<evidence type="ECO:0000256" key="5">
    <source>
        <dbReference type="ARBA" id="ARBA00022967"/>
    </source>
</evidence>
<comment type="catalytic activity">
    <reaction evidence="7">
        <text>ATP + H2O + polyamine-[polyamine-binding protein]Side 1 = ADP + phosphate + polyamineSide 2 + [polyamine-binding protein]Side 1.</text>
        <dbReference type="EC" id="7.6.2.11"/>
    </reaction>
</comment>
<keyword evidence="4 7" id="KW-0067">ATP-binding</keyword>
<dbReference type="KEGG" id="ote:Oter_3796"/>
<dbReference type="PROSITE" id="PS00211">
    <property type="entry name" value="ABC_TRANSPORTER_1"/>
    <property type="match status" value="1"/>
</dbReference>
<dbReference type="HOGENOM" id="CLU_000604_1_1_0"/>
<dbReference type="RefSeq" id="WP_012376600.1">
    <property type="nucleotide sequence ID" value="NC_010571.1"/>
</dbReference>
<dbReference type="SUPFAM" id="SSF50331">
    <property type="entry name" value="MOP-like"/>
    <property type="match status" value="1"/>
</dbReference>
<dbReference type="PANTHER" id="PTHR42781:SF4">
    <property type="entry name" value="SPERMIDINE_PUTRESCINE IMPORT ATP-BINDING PROTEIN POTA"/>
    <property type="match status" value="1"/>
</dbReference>